<comment type="caution">
    <text evidence="2">The sequence shown here is derived from an EMBL/GenBank/DDBJ whole genome shotgun (WGS) entry which is preliminary data.</text>
</comment>
<organism evidence="2 3">
    <name type="scientific">Polypedilum vanderplanki</name>
    <name type="common">Sleeping chironomid midge</name>
    <dbReference type="NCBI Taxonomy" id="319348"/>
    <lineage>
        <taxon>Eukaryota</taxon>
        <taxon>Metazoa</taxon>
        <taxon>Ecdysozoa</taxon>
        <taxon>Arthropoda</taxon>
        <taxon>Hexapoda</taxon>
        <taxon>Insecta</taxon>
        <taxon>Pterygota</taxon>
        <taxon>Neoptera</taxon>
        <taxon>Endopterygota</taxon>
        <taxon>Diptera</taxon>
        <taxon>Nematocera</taxon>
        <taxon>Chironomoidea</taxon>
        <taxon>Chironomidae</taxon>
        <taxon>Chironominae</taxon>
        <taxon>Polypedilum</taxon>
        <taxon>Polypedilum</taxon>
    </lineage>
</organism>
<feature type="chain" id="PRO_5039915100" evidence="1">
    <location>
        <begin position="22"/>
        <end position="165"/>
    </location>
</feature>
<gene>
    <name evidence="2" type="ORF">PVAND_009316</name>
</gene>
<accession>A0A9J6CCJ3</accession>
<proteinExistence type="predicted"/>
<keyword evidence="3" id="KW-1185">Reference proteome</keyword>
<sequence>MKNLFSIFLFILLSLIFKVKAQEDAAKSYITNLEGDDLTILCTVQLDANNNLVGKFSTKNAAGYFTLNGREYMFMANQIYLTSFNLNEFAIKWFQVFSDVSSNYFKQPVGIENGDDVYVCRRIIENKTVLCKLIGNVCYCPYFGQELPFFDSFDILYSANRACDL</sequence>
<dbReference type="Proteomes" id="UP001107558">
    <property type="component" value="Chromosome 1"/>
</dbReference>
<evidence type="ECO:0000313" key="3">
    <source>
        <dbReference type="Proteomes" id="UP001107558"/>
    </source>
</evidence>
<evidence type="ECO:0000256" key="1">
    <source>
        <dbReference type="SAM" id="SignalP"/>
    </source>
</evidence>
<protein>
    <submittedName>
        <fullName evidence="2">Uncharacterized protein</fullName>
    </submittedName>
</protein>
<name>A0A9J6CCJ3_POLVA</name>
<feature type="signal peptide" evidence="1">
    <location>
        <begin position="1"/>
        <end position="21"/>
    </location>
</feature>
<keyword evidence="1" id="KW-0732">Signal</keyword>
<dbReference type="EMBL" id="JADBJN010000001">
    <property type="protein sequence ID" value="KAG5679778.1"/>
    <property type="molecule type" value="Genomic_DNA"/>
</dbReference>
<reference evidence="2" key="1">
    <citation type="submission" date="2021-03" db="EMBL/GenBank/DDBJ databases">
        <title>Chromosome level genome of the anhydrobiotic midge Polypedilum vanderplanki.</title>
        <authorList>
            <person name="Yoshida Y."/>
            <person name="Kikawada T."/>
            <person name="Gusev O."/>
        </authorList>
    </citation>
    <scope>NUCLEOTIDE SEQUENCE</scope>
    <source>
        <strain evidence="2">NIAS01</strain>
        <tissue evidence="2">Whole body or cell culture</tissue>
    </source>
</reference>
<dbReference type="AlphaFoldDB" id="A0A9J6CCJ3"/>
<evidence type="ECO:0000313" key="2">
    <source>
        <dbReference type="EMBL" id="KAG5679778.1"/>
    </source>
</evidence>